<reference evidence="9" key="2">
    <citation type="submission" date="2020-11" db="EMBL/GenBank/DDBJ databases">
        <title>Whole genome sequencing of Colletotrichum sp.</title>
        <authorList>
            <person name="Li H."/>
        </authorList>
    </citation>
    <scope>NUCLEOTIDE SEQUENCE</scope>
    <source>
        <strain evidence="9">CkLH20</strain>
    </source>
</reference>
<evidence type="ECO:0000256" key="7">
    <source>
        <dbReference type="SAM" id="Phobius"/>
    </source>
</evidence>
<feature type="transmembrane region" description="Helical" evidence="7">
    <location>
        <begin position="59"/>
        <end position="82"/>
    </location>
</feature>
<dbReference type="EMBL" id="JAATWM020000002">
    <property type="protein sequence ID" value="KAF9881889.1"/>
    <property type="molecule type" value="Genomic_DNA"/>
</dbReference>
<reference evidence="9" key="1">
    <citation type="submission" date="2020-03" db="EMBL/GenBank/DDBJ databases">
        <authorList>
            <person name="He L."/>
        </authorList>
    </citation>
    <scope>NUCLEOTIDE SEQUENCE</scope>
    <source>
        <strain evidence="9">CkLH20</strain>
    </source>
</reference>
<feature type="transmembrane region" description="Helical" evidence="7">
    <location>
        <begin position="141"/>
        <end position="162"/>
    </location>
</feature>
<dbReference type="Pfam" id="PF20684">
    <property type="entry name" value="Fung_rhodopsin"/>
    <property type="match status" value="1"/>
</dbReference>
<sequence>MDGIWVAKVPEGEVRTEVDPPTLEVQLYSWVFATTFIAGFSVVLRIFTRLYIVRTALNIDDYLVITSLMFTISLIVVLFNIVAHGLAHHMWDIRFATYNINFPILTIVGTILYALAITFSKLSILFLYLRLSPQVWFRRGVYCLIAIVCGYSIVYILLNILACVPVRATWDLTITDKTCIDQLSIYLALSIANIIMDFLILLLPIPVVMPLQMARRQKASIILLFGTGAFVVGVAIRRTIPFPQLLSSPDYSWDAADVFVWCFIEINAGMICASVPALKPFFVRYLPSFITSQMSSKHGASSSAKNCKNRLNTVVAQNIERRRMQDESYELASTDGKKDGIEDDEAKLWSGYQKNVKSALGCHARDSSRQVDGENSNSSVDTLGDIGGPQRGDRTIVVSADGIGEGGSSSRYNGIMVHRETTVQHAHGERD</sequence>
<feature type="transmembrane region" description="Helical" evidence="7">
    <location>
        <begin position="221"/>
        <end position="238"/>
    </location>
</feature>
<comment type="caution">
    <text evidence="9">The sequence shown here is derived from an EMBL/GenBank/DDBJ whole genome shotgun (WGS) entry which is preliminary data.</text>
</comment>
<name>A0A9P6IGA1_9PEZI</name>
<feature type="domain" description="Rhodopsin" evidence="8">
    <location>
        <begin position="44"/>
        <end position="283"/>
    </location>
</feature>
<evidence type="ECO:0000256" key="4">
    <source>
        <dbReference type="ARBA" id="ARBA00023136"/>
    </source>
</evidence>
<feature type="compositionally biased region" description="Basic and acidic residues" evidence="6">
    <location>
        <begin position="363"/>
        <end position="372"/>
    </location>
</feature>
<dbReference type="Proteomes" id="UP000781932">
    <property type="component" value="Unassembled WGS sequence"/>
</dbReference>
<evidence type="ECO:0000313" key="9">
    <source>
        <dbReference type="EMBL" id="KAF9881889.1"/>
    </source>
</evidence>
<dbReference type="AlphaFoldDB" id="A0A9P6IGA1"/>
<keyword evidence="10" id="KW-1185">Reference proteome</keyword>
<dbReference type="PANTHER" id="PTHR33048:SF124">
    <property type="entry name" value="INTEGRAL MEMBRANE PROTEIN"/>
    <property type="match status" value="1"/>
</dbReference>
<evidence type="ECO:0000256" key="5">
    <source>
        <dbReference type="ARBA" id="ARBA00038359"/>
    </source>
</evidence>
<evidence type="ECO:0000256" key="1">
    <source>
        <dbReference type="ARBA" id="ARBA00004141"/>
    </source>
</evidence>
<dbReference type="OrthoDB" id="444631at2759"/>
<organism evidence="9 10">
    <name type="scientific">Colletotrichum karsti</name>
    <dbReference type="NCBI Taxonomy" id="1095194"/>
    <lineage>
        <taxon>Eukaryota</taxon>
        <taxon>Fungi</taxon>
        <taxon>Dikarya</taxon>
        <taxon>Ascomycota</taxon>
        <taxon>Pezizomycotina</taxon>
        <taxon>Sordariomycetes</taxon>
        <taxon>Hypocreomycetidae</taxon>
        <taxon>Glomerellales</taxon>
        <taxon>Glomerellaceae</taxon>
        <taxon>Colletotrichum</taxon>
        <taxon>Colletotrichum boninense species complex</taxon>
    </lineage>
</organism>
<keyword evidence="4 7" id="KW-0472">Membrane</keyword>
<protein>
    <submittedName>
        <fullName evidence="9">Integral membrane protein</fullName>
    </submittedName>
</protein>
<dbReference type="PANTHER" id="PTHR33048">
    <property type="entry name" value="PTH11-LIKE INTEGRAL MEMBRANE PROTEIN (AFU_ORTHOLOGUE AFUA_5G11245)"/>
    <property type="match status" value="1"/>
</dbReference>
<keyword evidence="2 7" id="KW-0812">Transmembrane</keyword>
<evidence type="ECO:0000259" key="8">
    <source>
        <dbReference type="Pfam" id="PF20684"/>
    </source>
</evidence>
<comment type="subcellular location">
    <subcellularLocation>
        <location evidence="1">Membrane</location>
        <topology evidence="1">Multi-pass membrane protein</topology>
    </subcellularLocation>
</comment>
<feature type="compositionally biased region" description="Basic and acidic residues" evidence="6">
    <location>
        <begin position="417"/>
        <end position="431"/>
    </location>
</feature>
<feature type="transmembrane region" description="Helical" evidence="7">
    <location>
        <begin position="27"/>
        <end position="47"/>
    </location>
</feature>
<accession>A0A9P6IGA1</accession>
<dbReference type="GeneID" id="62156829"/>
<dbReference type="RefSeq" id="XP_038751350.1">
    <property type="nucleotide sequence ID" value="XM_038883755.1"/>
</dbReference>
<feature type="transmembrane region" description="Helical" evidence="7">
    <location>
        <begin position="258"/>
        <end position="278"/>
    </location>
</feature>
<dbReference type="GO" id="GO:0016020">
    <property type="term" value="C:membrane"/>
    <property type="evidence" value="ECO:0007669"/>
    <property type="project" value="UniProtKB-SubCell"/>
</dbReference>
<evidence type="ECO:0000256" key="6">
    <source>
        <dbReference type="SAM" id="MobiDB-lite"/>
    </source>
</evidence>
<dbReference type="InterPro" id="IPR052337">
    <property type="entry name" value="SAT4-like"/>
</dbReference>
<feature type="region of interest" description="Disordered" evidence="6">
    <location>
        <begin position="363"/>
        <end position="431"/>
    </location>
</feature>
<feature type="transmembrane region" description="Helical" evidence="7">
    <location>
        <begin position="102"/>
        <end position="129"/>
    </location>
</feature>
<gene>
    <name evidence="9" type="ORF">CkaCkLH20_01035</name>
</gene>
<evidence type="ECO:0000313" key="10">
    <source>
        <dbReference type="Proteomes" id="UP000781932"/>
    </source>
</evidence>
<dbReference type="InterPro" id="IPR049326">
    <property type="entry name" value="Rhodopsin_dom_fungi"/>
</dbReference>
<keyword evidence="3 7" id="KW-1133">Transmembrane helix</keyword>
<proteinExistence type="inferred from homology"/>
<feature type="transmembrane region" description="Helical" evidence="7">
    <location>
        <begin position="185"/>
        <end position="209"/>
    </location>
</feature>
<evidence type="ECO:0000256" key="3">
    <source>
        <dbReference type="ARBA" id="ARBA00022989"/>
    </source>
</evidence>
<comment type="similarity">
    <text evidence="5">Belongs to the SAT4 family.</text>
</comment>
<evidence type="ECO:0000256" key="2">
    <source>
        <dbReference type="ARBA" id="ARBA00022692"/>
    </source>
</evidence>